<dbReference type="EMBL" id="LVKB01000123">
    <property type="protein sequence ID" value="ORD96149.1"/>
    <property type="molecule type" value="Genomic_DNA"/>
</dbReference>
<dbReference type="VEuPathDB" id="MicrosporidiaDB:A0H76_2382"/>
<comment type="subcellular location">
    <subcellularLocation>
        <location evidence="1">Nucleus</location>
    </subcellularLocation>
</comment>
<accession>A0A1X0Q8N4</accession>
<name>A0A1X0Q8N4_9MICR</name>
<evidence type="ECO:0000256" key="1">
    <source>
        <dbReference type="ARBA" id="ARBA00004123"/>
    </source>
</evidence>
<protein>
    <recommendedName>
        <fullName evidence="3">Transcription initiation factor TFIID subunit 4</fullName>
    </recommendedName>
    <alternativeName>
        <fullName evidence="8">TBP-associated factor 4</fullName>
    </alternativeName>
</protein>
<evidence type="ECO:0000256" key="2">
    <source>
        <dbReference type="ARBA" id="ARBA00006178"/>
    </source>
</evidence>
<evidence type="ECO:0000256" key="9">
    <source>
        <dbReference type="SAM" id="Coils"/>
    </source>
</evidence>
<feature type="region of interest" description="Disordered" evidence="10">
    <location>
        <begin position="57"/>
        <end position="88"/>
    </location>
</feature>
<organism evidence="12 13">
    <name type="scientific">Hepatospora eriocheir</name>
    <dbReference type="NCBI Taxonomy" id="1081669"/>
    <lineage>
        <taxon>Eukaryota</taxon>
        <taxon>Fungi</taxon>
        <taxon>Fungi incertae sedis</taxon>
        <taxon>Microsporidia</taxon>
        <taxon>Hepatosporidae</taxon>
        <taxon>Hepatospora</taxon>
    </lineage>
</organism>
<evidence type="ECO:0000313" key="13">
    <source>
        <dbReference type="Proteomes" id="UP000192356"/>
    </source>
</evidence>
<dbReference type="VEuPathDB" id="MicrosporidiaDB:HERIO_1894"/>
<feature type="compositionally biased region" description="Basic and acidic residues" evidence="10">
    <location>
        <begin position="65"/>
        <end position="88"/>
    </location>
</feature>
<evidence type="ECO:0000256" key="4">
    <source>
        <dbReference type="ARBA" id="ARBA00023015"/>
    </source>
</evidence>
<keyword evidence="6" id="KW-0539">Nucleus</keyword>
<comment type="function">
    <text evidence="7">Functions as a component of the DNA-binding general transcription factor complex TFIID. Binding of TFIID to a promoter (with or without TATA element) is the initial step in pre-initiation complex (PIC) formation. TFIID plays a key role in the regulation of gene expression by RNA polymerase II through different activities such as transcription activator interaction, core promoter recognition and selectivity, TFIIA and TFIIB interaction, chromatin modification (histone acetylation by TAF1), facilitation of DNA opening and initiation of transcription.</text>
</comment>
<dbReference type="GO" id="GO:0005669">
    <property type="term" value="C:transcription factor TFIID complex"/>
    <property type="evidence" value="ECO:0007669"/>
    <property type="project" value="InterPro"/>
</dbReference>
<sequence length="325" mass="38596">MKINRDFYVKLDKEKKELIEKTYYSLKGGSIQYNDFIDICKSVLDTDEYDQLFFESEETNITSKPQREETYDDRGEEKGDGREEKKKKDNIDDVMHYTGIDLKEEADNITKDLDYVGNLQNVGFDNTLNGFDDMFNVNQLTKFINSCCINRNVKITEDAVNLIFNTLYRKIRDLLDKLNEASKLRTNTGVLVRDMGVLNEHSKQLWYLNEYEKELHLKLNLKKEEERQKRKQVTEREDLVIKKRQSNTVAMAAMGIKQKSWMKHDSQKDDDINRFEQLYAQIDYQAFEKQQDNRIITVDDLIYVLEKDKRFSKSVFLLQLKFLTK</sequence>
<evidence type="ECO:0000259" key="11">
    <source>
        <dbReference type="Pfam" id="PF05236"/>
    </source>
</evidence>
<evidence type="ECO:0000313" key="12">
    <source>
        <dbReference type="EMBL" id="ORD96149.1"/>
    </source>
</evidence>
<dbReference type="Pfam" id="PF05236">
    <property type="entry name" value="TAF4"/>
    <property type="match status" value="1"/>
</dbReference>
<dbReference type="OrthoDB" id="21060at2759"/>
<evidence type="ECO:0000256" key="6">
    <source>
        <dbReference type="ARBA" id="ARBA00023242"/>
    </source>
</evidence>
<dbReference type="GO" id="GO:0006352">
    <property type="term" value="P:DNA-templated transcription initiation"/>
    <property type="evidence" value="ECO:0007669"/>
    <property type="project" value="InterPro"/>
</dbReference>
<comment type="similarity">
    <text evidence="2">Belongs to the TAF4 family.</text>
</comment>
<feature type="domain" description="Transcription initiation factor TFIID component TAF4 C-terminal" evidence="11">
    <location>
        <begin position="91"/>
        <end position="317"/>
    </location>
</feature>
<keyword evidence="13" id="KW-1185">Reference proteome</keyword>
<proteinExistence type="inferred from homology"/>
<keyword evidence="9" id="KW-0175">Coiled coil</keyword>
<comment type="caution">
    <text evidence="12">The sequence shown here is derived from an EMBL/GenBank/DDBJ whole genome shotgun (WGS) entry which is preliminary data.</text>
</comment>
<dbReference type="Proteomes" id="UP000192356">
    <property type="component" value="Unassembled WGS sequence"/>
</dbReference>
<dbReference type="AlphaFoldDB" id="A0A1X0Q8N4"/>
<reference evidence="12 13" key="1">
    <citation type="journal article" date="2017" name="Environ. Microbiol.">
        <title>Decay of the glycolytic pathway and adaptation to intranuclear parasitism within Enterocytozoonidae microsporidia.</title>
        <authorList>
            <person name="Wiredu Boakye D."/>
            <person name="Jaroenlak P."/>
            <person name="Prachumwat A."/>
            <person name="Williams T.A."/>
            <person name="Bateman K.S."/>
            <person name="Itsathitphaisarn O."/>
            <person name="Sritunyalucksana K."/>
            <person name="Paszkiewicz K.H."/>
            <person name="Moore K.A."/>
            <person name="Stentiford G.D."/>
            <person name="Williams B.A."/>
        </authorList>
    </citation>
    <scope>NUCLEOTIDE SEQUENCE [LARGE SCALE GENOMIC DNA]</scope>
    <source>
        <strain evidence="12 13">GB1</strain>
    </source>
</reference>
<evidence type="ECO:0000256" key="7">
    <source>
        <dbReference type="ARBA" id="ARBA00025346"/>
    </source>
</evidence>
<evidence type="ECO:0000256" key="10">
    <source>
        <dbReference type="SAM" id="MobiDB-lite"/>
    </source>
</evidence>
<evidence type="ECO:0000256" key="5">
    <source>
        <dbReference type="ARBA" id="ARBA00023163"/>
    </source>
</evidence>
<dbReference type="InterPro" id="IPR007900">
    <property type="entry name" value="TAF4_C"/>
</dbReference>
<evidence type="ECO:0000256" key="3">
    <source>
        <dbReference type="ARBA" id="ARBA00017306"/>
    </source>
</evidence>
<gene>
    <name evidence="12" type="ORF">HERIO_1894</name>
</gene>
<evidence type="ECO:0000256" key="8">
    <source>
        <dbReference type="ARBA" id="ARBA00031747"/>
    </source>
</evidence>
<keyword evidence="5" id="KW-0804">Transcription</keyword>
<keyword evidence="4" id="KW-0805">Transcription regulation</keyword>
<feature type="coiled-coil region" evidence="9">
    <location>
        <begin position="208"/>
        <end position="236"/>
    </location>
</feature>